<reference evidence="1" key="1">
    <citation type="submission" date="2014-12" db="EMBL/GenBank/DDBJ databases">
        <title>Insight into the proteome of Arion vulgaris.</title>
        <authorList>
            <person name="Aradska J."/>
            <person name="Bulat T."/>
            <person name="Smidak R."/>
            <person name="Sarate P."/>
            <person name="Gangsoo J."/>
            <person name="Sialana F."/>
            <person name="Bilban M."/>
            <person name="Lubec G."/>
        </authorList>
    </citation>
    <scope>NUCLEOTIDE SEQUENCE</scope>
    <source>
        <tissue evidence="1">Skin</tissue>
    </source>
</reference>
<accession>A0A0B6YUH6</accession>
<sequence>MMFKMSIGFYGGGTYQEVNNRISKCHPVGELDMMENQEISCHHMSNKINTYSRDAKILCLTFRA</sequence>
<proteinExistence type="predicted"/>
<dbReference type="EMBL" id="HACG01012280">
    <property type="protein sequence ID" value="CEK59145.1"/>
    <property type="molecule type" value="Transcribed_RNA"/>
</dbReference>
<organism evidence="1">
    <name type="scientific">Arion vulgaris</name>
    <dbReference type="NCBI Taxonomy" id="1028688"/>
    <lineage>
        <taxon>Eukaryota</taxon>
        <taxon>Metazoa</taxon>
        <taxon>Spiralia</taxon>
        <taxon>Lophotrochozoa</taxon>
        <taxon>Mollusca</taxon>
        <taxon>Gastropoda</taxon>
        <taxon>Heterobranchia</taxon>
        <taxon>Euthyneura</taxon>
        <taxon>Panpulmonata</taxon>
        <taxon>Eupulmonata</taxon>
        <taxon>Stylommatophora</taxon>
        <taxon>Helicina</taxon>
        <taxon>Arionoidea</taxon>
        <taxon>Arionidae</taxon>
        <taxon>Arion</taxon>
    </lineage>
</organism>
<protein>
    <submittedName>
        <fullName evidence="1">Uncharacterized protein</fullName>
    </submittedName>
</protein>
<dbReference type="AlphaFoldDB" id="A0A0B6YUH6"/>
<name>A0A0B6YUH6_9EUPU</name>
<gene>
    <name evidence="1" type="primary">ORF35313</name>
</gene>
<evidence type="ECO:0000313" key="1">
    <source>
        <dbReference type="EMBL" id="CEK59145.1"/>
    </source>
</evidence>